<dbReference type="Proteomes" id="UP000007110">
    <property type="component" value="Unassembled WGS sequence"/>
</dbReference>
<evidence type="ECO:0000256" key="7">
    <source>
        <dbReference type="ARBA" id="ARBA00022968"/>
    </source>
</evidence>
<evidence type="ECO:0000256" key="6">
    <source>
        <dbReference type="ARBA" id="ARBA00022692"/>
    </source>
</evidence>
<keyword evidence="10" id="KW-0472">Membrane</keyword>
<dbReference type="Pfam" id="PF17039">
    <property type="entry name" value="Glyco_tran_10_N"/>
    <property type="match status" value="1"/>
</dbReference>
<keyword evidence="4 12" id="KW-0328">Glycosyltransferase</keyword>
<dbReference type="UniPathway" id="UPA00378"/>
<evidence type="ECO:0000256" key="10">
    <source>
        <dbReference type="ARBA" id="ARBA00023136"/>
    </source>
</evidence>
<evidence type="ECO:0000313" key="15">
    <source>
        <dbReference type="EnsemblMetazoa" id="XP_030836810"/>
    </source>
</evidence>
<keyword evidence="8" id="KW-1133">Transmembrane helix</keyword>
<dbReference type="PANTHER" id="PTHR48438">
    <property type="entry name" value="ALPHA-(1,3)-FUCOSYLTRANSFERASE C-RELATED"/>
    <property type="match status" value="1"/>
</dbReference>
<evidence type="ECO:0000313" key="16">
    <source>
        <dbReference type="Proteomes" id="UP000007110"/>
    </source>
</evidence>
<comment type="subcellular location">
    <subcellularLocation>
        <location evidence="1">Golgi apparatus membrane</location>
        <topology evidence="1">Single-pass type II membrane protein</topology>
    </subcellularLocation>
    <subcellularLocation>
        <location evidence="12">Golgi apparatus</location>
        <location evidence="12">Golgi stack membrane</location>
        <topology evidence="12">Single-pass type II membrane protein</topology>
    </subcellularLocation>
</comment>
<evidence type="ECO:0000256" key="11">
    <source>
        <dbReference type="ARBA" id="ARBA00023180"/>
    </source>
</evidence>
<dbReference type="PANTHER" id="PTHR48438:SF1">
    <property type="entry name" value="ALPHA-(1,3)-FUCOSYLTRANSFERASE C-RELATED"/>
    <property type="match status" value="1"/>
</dbReference>
<dbReference type="GO" id="GO:0000139">
    <property type="term" value="C:Golgi membrane"/>
    <property type="evidence" value="ECO:0007669"/>
    <property type="project" value="UniProtKB-SubCell"/>
</dbReference>
<dbReference type="GO" id="GO:0046920">
    <property type="term" value="F:alpha-(1-&gt;3)-fucosyltransferase activity"/>
    <property type="evidence" value="ECO:0000318"/>
    <property type="project" value="GO_Central"/>
</dbReference>
<dbReference type="KEGG" id="spu:763275"/>
<keyword evidence="5 12" id="KW-0808">Transferase</keyword>
<proteinExistence type="inferred from homology"/>
<dbReference type="SUPFAM" id="SSF53756">
    <property type="entry name" value="UDP-Glycosyltransferase/glycogen phosphorylase"/>
    <property type="match status" value="1"/>
</dbReference>
<evidence type="ECO:0000256" key="8">
    <source>
        <dbReference type="ARBA" id="ARBA00022989"/>
    </source>
</evidence>
<dbReference type="InterPro" id="IPR055270">
    <property type="entry name" value="Glyco_tran_10_C"/>
</dbReference>
<dbReference type="InterPro" id="IPR031481">
    <property type="entry name" value="Glyco_tran_10_N"/>
</dbReference>
<dbReference type="RefSeq" id="XP_030836810.1">
    <property type="nucleotide sequence ID" value="XM_030980950.1"/>
</dbReference>
<evidence type="ECO:0000256" key="9">
    <source>
        <dbReference type="ARBA" id="ARBA00023034"/>
    </source>
</evidence>
<sequence>MSVDFQPCNVKHSILERVHGADESISCPRKVHLWARDAGELGYSQGIHEIKCPGSTCDVQLSVDMTLETMQKNEALILFHWSKWDWETLHCHRPWGQKWVFYTLESPLNTKEHVVPPTRYYSNTYDYIMSFRYDSDFRADYGQYLAGKPQIEANVTRNWAQNRSRPVVWMASNCKRTTWPRQDFVNRLARYINVDMYGRCGNQTCTAGTEDCERALKQHKFLLALENSECTDYITEKFWIQALYREIVPIVFGPPRRLRNRAGIREFLKKVDADDALYGKYFEWKKKGSLKPYGGSTRSIMCELGDRLEADAKAVRNGTYKPTKQKDWNTWWLDSCKKKGRVPK</sequence>
<dbReference type="FunFam" id="3.40.50.11660:FF:000002">
    <property type="entry name" value="Alpha-(1,3)-fucosyltransferase"/>
    <property type="match status" value="1"/>
</dbReference>
<evidence type="ECO:0000256" key="12">
    <source>
        <dbReference type="RuleBase" id="RU003832"/>
    </source>
</evidence>
<dbReference type="Pfam" id="PF00852">
    <property type="entry name" value="Glyco_transf_10"/>
    <property type="match status" value="1"/>
</dbReference>
<keyword evidence="7" id="KW-0735">Signal-anchor</keyword>
<dbReference type="FunCoup" id="A0A7M7NJT4">
    <property type="interactions" value="509"/>
</dbReference>
<keyword evidence="6 12" id="KW-0812">Transmembrane</keyword>
<dbReference type="GO" id="GO:0032580">
    <property type="term" value="C:Golgi cisterna membrane"/>
    <property type="evidence" value="ECO:0007669"/>
    <property type="project" value="UniProtKB-SubCell"/>
</dbReference>
<dbReference type="EC" id="2.4.1.-" evidence="12"/>
<evidence type="ECO:0000256" key="3">
    <source>
        <dbReference type="ARBA" id="ARBA00008919"/>
    </source>
</evidence>
<dbReference type="AlphaFoldDB" id="A0A7M7NJT4"/>
<reference evidence="15" key="2">
    <citation type="submission" date="2021-01" db="UniProtKB">
        <authorList>
            <consortium name="EnsemblMetazoa"/>
        </authorList>
    </citation>
    <scope>IDENTIFICATION</scope>
</reference>
<comment type="pathway">
    <text evidence="2">Protein modification; protein glycosylation.</text>
</comment>
<evidence type="ECO:0000259" key="13">
    <source>
        <dbReference type="Pfam" id="PF00852"/>
    </source>
</evidence>
<dbReference type="InterPro" id="IPR001503">
    <property type="entry name" value="Glyco_trans_10"/>
</dbReference>
<keyword evidence="16" id="KW-1185">Reference proteome</keyword>
<dbReference type="InterPro" id="IPR038577">
    <property type="entry name" value="GT10-like_C_sf"/>
</dbReference>
<organism evidence="15 16">
    <name type="scientific">Strongylocentrotus purpuratus</name>
    <name type="common">Purple sea urchin</name>
    <dbReference type="NCBI Taxonomy" id="7668"/>
    <lineage>
        <taxon>Eukaryota</taxon>
        <taxon>Metazoa</taxon>
        <taxon>Echinodermata</taxon>
        <taxon>Eleutherozoa</taxon>
        <taxon>Echinozoa</taxon>
        <taxon>Echinoidea</taxon>
        <taxon>Euechinoidea</taxon>
        <taxon>Echinacea</taxon>
        <taxon>Camarodonta</taxon>
        <taxon>Echinidea</taxon>
        <taxon>Strongylocentrotidae</taxon>
        <taxon>Strongylocentrotus</taxon>
    </lineage>
</organism>
<dbReference type="OMA" id="VEWNLAN"/>
<dbReference type="EnsemblMetazoa" id="XM_030980950">
    <property type="protein sequence ID" value="XP_030836810"/>
    <property type="gene ID" value="LOC763275"/>
</dbReference>
<dbReference type="InParanoid" id="A0A7M7NJT4"/>
<evidence type="ECO:0000256" key="5">
    <source>
        <dbReference type="ARBA" id="ARBA00022679"/>
    </source>
</evidence>
<comment type="similarity">
    <text evidence="3 12">Belongs to the glycosyltransferase 10 family.</text>
</comment>
<evidence type="ECO:0000256" key="2">
    <source>
        <dbReference type="ARBA" id="ARBA00004922"/>
    </source>
</evidence>
<accession>A0A7M7NJT4</accession>
<evidence type="ECO:0000256" key="4">
    <source>
        <dbReference type="ARBA" id="ARBA00022676"/>
    </source>
</evidence>
<reference evidence="16" key="1">
    <citation type="submission" date="2015-02" db="EMBL/GenBank/DDBJ databases">
        <title>Genome sequencing for Strongylocentrotus purpuratus.</title>
        <authorList>
            <person name="Murali S."/>
            <person name="Liu Y."/>
            <person name="Vee V."/>
            <person name="English A."/>
            <person name="Wang M."/>
            <person name="Skinner E."/>
            <person name="Han Y."/>
            <person name="Muzny D.M."/>
            <person name="Worley K.C."/>
            <person name="Gibbs R.A."/>
        </authorList>
    </citation>
    <scope>NUCLEOTIDE SEQUENCE</scope>
</reference>
<evidence type="ECO:0000256" key="1">
    <source>
        <dbReference type="ARBA" id="ARBA00004323"/>
    </source>
</evidence>
<protein>
    <recommendedName>
        <fullName evidence="12">Fucosyltransferase</fullName>
        <ecNumber evidence="12">2.4.1.-</ecNumber>
    </recommendedName>
</protein>
<dbReference type="OrthoDB" id="427096at2759"/>
<name>A0A7M7NJT4_STRPU</name>
<keyword evidence="11" id="KW-0325">Glycoprotein</keyword>
<keyword evidence="9 12" id="KW-0333">Golgi apparatus</keyword>
<dbReference type="Gene3D" id="3.40.50.11660">
    <property type="entry name" value="Glycosyl transferase family 10, C-terminal domain"/>
    <property type="match status" value="1"/>
</dbReference>
<feature type="domain" description="Fucosyltransferase N-terminal" evidence="14">
    <location>
        <begin position="69"/>
        <end position="142"/>
    </location>
</feature>
<evidence type="ECO:0000259" key="14">
    <source>
        <dbReference type="Pfam" id="PF17039"/>
    </source>
</evidence>
<dbReference type="GeneID" id="763275"/>
<feature type="domain" description="Fucosyltransferase C-terminal" evidence="13">
    <location>
        <begin position="161"/>
        <end position="313"/>
    </location>
</feature>